<feature type="compositionally biased region" description="Polar residues" evidence="1">
    <location>
        <begin position="378"/>
        <end position="389"/>
    </location>
</feature>
<feature type="region of interest" description="Disordered" evidence="1">
    <location>
        <begin position="91"/>
        <end position="125"/>
    </location>
</feature>
<feature type="compositionally biased region" description="Basic residues" evidence="1">
    <location>
        <begin position="563"/>
        <end position="575"/>
    </location>
</feature>
<feature type="compositionally biased region" description="Basic and acidic residues" evidence="1">
    <location>
        <begin position="457"/>
        <end position="475"/>
    </location>
</feature>
<dbReference type="Proteomes" id="UP000694388">
    <property type="component" value="Unplaced"/>
</dbReference>
<proteinExistence type="predicted"/>
<feature type="region of interest" description="Disordered" evidence="1">
    <location>
        <begin position="442"/>
        <end position="480"/>
    </location>
</feature>
<feature type="domain" description="ERCC6L2-like ribbon-helix-helix" evidence="2">
    <location>
        <begin position="179"/>
        <end position="234"/>
    </location>
</feature>
<reference evidence="3" key="1">
    <citation type="submission" date="2025-08" db="UniProtKB">
        <authorList>
            <consortium name="Ensembl"/>
        </authorList>
    </citation>
    <scope>IDENTIFICATION</scope>
</reference>
<feature type="compositionally biased region" description="Basic and acidic residues" evidence="1">
    <location>
        <begin position="277"/>
        <end position="288"/>
    </location>
</feature>
<accession>A0A8C4QHW0</accession>
<dbReference type="AlphaFoldDB" id="A0A8C4QHW0"/>
<protein>
    <recommendedName>
        <fullName evidence="2">ERCC6L2-like ribbon-helix-helix domain-containing protein</fullName>
    </recommendedName>
</protein>
<feature type="compositionally biased region" description="Polar residues" evidence="1">
    <location>
        <begin position="442"/>
        <end position="456"/>
    </location>
</feature>
<dbReference type="Pfam" id="PF25806">
    <property type="entry name" value="RHH_ERCC6L2"/>
    <property type="match status" value="1"/>
</dbReference>
<feature type="region of interest" description="Disordered" evidence="1">
    <location>
        <begin position="560"/>
        <end position="584"/>
    </location>
</feature>
<dbReference type="Ensembl" id="ENSEBUT00000016174.1">
    <property type="protein sequence ID" value="ENSEBUP00000015598.1"/>
    <property type="gene ID" value="ENSEBUG00000009824.1"/>
</dbReference>
<reference evidence="3" key="2">
    <citation type="submission" date="2025-09" db="UniProtKB">
        <authorList>
            <consortium name="Ensembl"/>
        </authorList>
    </citation>
    <scope>IDENTIFICATION</scope>
</reference>
<sequence>MAGFFFSFASQVYLKMNPAISDESDIWDSSEGETPLQVPLSKEHLQPSQVILSKEQLQDKRTDQAKNGEVAIRVLNCGVVFEGTKSLEKEEGHFVGRNDGGDAAGRNDGGDPVGGKKENHAGNAPAQRVGEFDTLRISENKSQSCPLNVRRSQNLGAALQAREAEKLHIESTDFVFGQTPMAVCRSHFVALAHHSKLSEQALAHKILTANEEQRLQLLESFYSSRYTELLRTQRKVLCKPRGKITTTRMRIIVREAEKSCHPFSSDSDSESSACKDPVQRAEKSEKSIRQKSSSQFDPGRKKTTNKPQRVSWKTRKHRRLLDTDEGSTTSDDFEPDGKRVEMMEKVAETQKVCDNVTRSSLPLCFDIVRAHGTEETARSNAVSVPTDPSVNKMADAANPKPEPSNPSKDLHAEQPSDCQPVQGGEDELAELLGDTSILNSLFTASQKRRPSSGNRIRNNDYRQRITRGDKEDETGNSHVRTTNADTESICDINLGAFSVMENREGFDTGNNLENGAEVTPGVNCEHRDDSSRGGFAPRRQNGMDDFIAQLLNNPNLSCPKDSQRHKKTAQVHRPKVSSPDDGWDPRMWRKNESFFLCRREEK</sequence>
<evidence type="ECO:0000259" key="2">
    <source>
        <dbReference type="Pfam" id="PF25806"/>
    </source>
</evidence>
<evidence type="ECO:0000256" key="1">
    <source>
        <dbReference type="SAM" id="MobiDB-lite"/>
    </source>
</evidence>
<feature type="region of interest" description="Disordered" evidence="1">
    <location>
        <begin position="375"/>
        <end position="423"/>
    </location>
</feature>
<name>A0A8C4QHW0_EPTBU</name>
<keyword evidence="4" id="KW-1185">Reference proteome</keyword>
<organism evidence="3 4">
    <name type="scientific">Eptatretus burgeri</name>
    <name type="common">Inshore hagfish</name>
    <dbReference type="NCBI Taxonomy" id="7764"/>
    <lineage>
        <taxon>Eukaryota</taxon>
        <taxon>Metazoa</taxon>
        <taxon>Chordata</taxon>
        <taxon>Craniata</taxon>
        <taxon>Vertebrata</taxon>
        <taxon>Cyclostomata</taxon>
        <taxon>Myxini</taxon>
        <taxon>Myxiniformes</taxon>
        <taxon>Myxinidae</taxon>
        <taxon>Eptatretinae</taxon>
        <taxon>Eptatretus</taxon>
    </lineage>
</organism>
<feature type="region of interest" description="Disordered" evidence="1">
    <location>
        <begin position="261"/>
        <end position="338"/>
    </location>
</feature>
<feature type="compositionally biased region" description="Basic and acidic residues" evidence="1">
    <location>
        <begin position="91"/>
        <end position="100"/>
    </location>
</feature>
<evidence type="ECO:0000313" key="3">
    <source>
        <dbReference type="Ensembl" id="ENSEBUP00000015598.1"/>
    </source>
</evidence>
<dbReference type="InterPro" id="IPR057931">
    <property type="entry name" value="RHH_ERCC6L2"/>
</dbReference>
<evidence type="ECO:0000313" key="4">
    <source>
        <dbReference type="Proteomes" id="UP000694388"/>
    </source>
</evidence>